<accession>A0ABN7X190</accession>
<gene>
    <name evidence="1" type="ORF">GMARGA_LOCUS37386</name>
</gene>
<feature type="non-terminal residue" evidence="1">
    <location>
        <position position="1"/>
    </location>
</feature>
<organism evidence="1 2">
    <name type="scientific">Gigaspora margarita</name>
    <dbReference type="NCBI Taxonomy" id="4874"/>
    <lineage>
        <taxon>Eukaryota</taxon>
        <taxon>Fungi</taxon>
        <taxon>Fungi incertae sedis</taxon>
        <taxon>Mucoromycota</taxon>
        <taxon>Glomeromycotina</taxon>
        <taxon>Glomeromycetes</taxon>
        <taxon>Diversisporales</taxon>
        <taxon>Gigasporaceae</taxon>
        <taxon>Gigaspora</taxon>
    </lineage>
</organism>
<evidence type="ECO:0000313" key="1">
    <source>
        <dbReference type="EMBL" id="CAG8844960.1"/>
    </source>
</evidence>
<proteinExistence type="predicted"/>
<reference evidence="1 2" key="1">
    <citation type="submission" date="2021-06" db="EMBL/GenBank/DDBJ databases">
        <authorList>
            <person name="Kallberg Y."/>
            <person name="Tangrot J."/>
            <person name="Rosling A."/>
        </authorList>
    </citation>
    <scope>NUCLEOTIDE SEQUENCE [LARGE SCALE GENOMIC DNA]</scope>
    <source>
        <strain evidence="1 2">120-4 pot B 10/14</strain>
    </source>
</reference>
<protein>
    <submittedName>
        <fullName evidence="1">25289_t:CDS:1</fullName>
    </submittedName>
</protein>
<keyword evidence="2" id="KW-1185">Reference proteome</keyword>
<dbReference type="EMBL" id="CAJVQB010077706">
    <property type="protein sequence ID" value="CAG8844960.1"/>
    <property type="molecule type" value="Genomic_DNA"/>
</dbReference>
<comment type="caution">
    <text evidence="1">The sequence shown here is derived from an EMBL/GenBank/DDBJ whole genome shotgun (WGS) entry which is preliminary data.</text>
</comment>
<sequence>ITIDISKINSNTKAYIDIAYQNSANMIIASIESYIDQYAQPNQQ</sequence>
<name>A0ABN7X190_GIGMA</name>
<evidence type="ECO:0000313" key="2">
    <source>
        <dbReference type="Proteomes" id="UP000789901"/>
    </source>
</evidence>
<dbReference type="Proteomes" id="UP000789901">
    <property type="component" value="Unassembled WGS sequence"/>
</dbReference>